<dbReference type="VEuPathDB" id="TriTrypDB:LdCL_180012300"/>
<feature type="compositionally biased region" description="Basic residues" evidence="2">
    <location>
        <begin position="443"/>
        <end position="455"/>
    </location>
</feature>
<dbReference type="VEuPathDB" id="TriTrypDB:LdBPK_180720.1"/>
<protein>
    <submittedName>
        <fullName evidence="3">Uncharacterized protein</fullName>
    </submittedName>
</protein>
<feature type="compositionally biased region" description="Low complexity" evidence="2">
    <location>
        <begin position="59"/>
        <end position="77"/>
    </location>
</feature>
<dbReference type="VEuPathDB" id="TriTrypDB:LDHU3_18.0970"/>
<dbReference type="Proteomes" id="UP000318447">
    <property type="component" value="Unassembled WGS sequence"/>
</dbReference>
<accession>A0A504XXH4</accession>
<dbReference type="AlphaFoldDB" id="A0A504XXH4"/>
<reference evidence="4" key="1">
    <citation type="submission" date="2019-02" db="EMBL/GenBank/DDBJ databases">
        <title>FDA dAtabase for Regulatory Grade micrObial Sequences (FDA-ARGOS): Supporting development and validation of Infectious Disease Dx tests.</title>
        <authorList>
            <person name="Duncan R."/>
            <person name="Fisher C."/>
            <person name="Tallon L."/>
            <person name="Sadzewicz L."/>
            <person name="Sengamalay N."/>
            <person name="Ott S."/>
            <person name="Godinez A."/>
            <person name="Nagaraj S."/>
            <person name="Vavikolanu K."/>
            <person name="Nadendla S."/>
            <person name="Aluvathingal J."/>
            <person name="Sichtig H."/>
        </authorList>
    </citation>
    <scope>NUCLEOTIDE SEQUENCE [LARGE SCALE GENOMIC DNA]</scope>
    <source>
        <strain evidence="4">FDAARGOS_361</strain>
    </source>
</reference>
<feature type="compositionally biased region" description="Acidic residues" evidence="2">
    <location>
        <begin position="471"/>
        <end position="485"/>
    </location>
</feature>
<gene>
    <name evidence="3" type="ORF">CGC21_3190</name>
</gene>
<keyword evidence="1" id="KW-0175">Coiled coil</keyword>
<feature type="region of interest" description="Disordered" evidence="2">
    <location>
        <begin position="415"/>
        <end position="491"/>
    </location>
</feature>
<name>A0A504XXH4_LEIDO</name>
<dbReference type="EMBL" id="RHLC01000019">
    <property type="protein sequence ID" value="TPP53261.1"/>
    <property type="molecule type" value="Genomic_DNA"/>
</dbReference>
<evidence type="ECO:0000256" key="2">
    <source>
        <dbReference type="SAM" id="MobiDB-lite"/>
    </source>
</evidence>
<feature type="region of interest" description="Disordered" evidence="2">
    <location>
        <begin position="830"/>
        <end position="853"/>
    </location>
</feature>
<feature type="coiled-coil region" evidence="1">
    <location>
        <begin position="624"/>
        <end position="651"/>
    </location>
</feature>
<proteinExistence type="predicted"/>
<evidence type="ECO:0000313" key="4">
    <source>
        <dbReference type="Proteomes" id="UP000318447"/>
    </source>
</evidence>
<sequence>MPPKRKGARAVPAPKTSKSRTASAAVASADGQFDPATATRAKIPTALAAEPTGRKRGRPQSAGALPAKAAGASAPLQPCVPQVSAGAQKPKRRAGAGNAAASSTATGQAAAQTPQPPPEKVARTELPQPVVSRPTLMAAVAASAIKEVGTARHHNASTADEDQPESVSLLRRYLPFPVPASTNSSGASDAQEWNISDAVVFSTYLAEVQSHLTRHCCRQLARLTTSTAPAFLHAAALGEAALTASPTPHMLAHASSGPDDQGSLSPVEQLVDRQEQAYRTLRATIAASCALGHRSCQVLWGPRGSGKHRILRLLAHDVRRTPNTFVIELQGRLLKDDEAALGVIAQQLLSFLQSPQSAQLRAVHYLLRTGTFGFGQLFHFERHMQDGDMVAAAATAPGLSARAMDGADTLLLHTSQHMTGDGGRSGATRRQRPSTVTAPPTKAPHRGARRARWRLSRPAPGDRADSNADGSAEDAEDDATEDEEAVQGSGVMVTSTTTYLTGGAASALPHLQQALLLLKSLGCSIVVCVRDIDVFGIRCDQLLYLEKRLSSRLTCETRYVPLLPWSLRNLLAATLHTMAQDASHQVCMKEVGRQRADLVATLRSGATKLRQSTEGGGKIQKREQEALKKSMADLEARLHASEATLRELRAQRRHLLSLLDTETAPTTMALGANSAGSPALARGSAGVDAACGSGCPALAQLVTELSTELELNSSTSSTVLTVLANHLCKAASGAVDLLGGSGRRVLLSWLRARLRQEPIPPAAASVTSAAQASTTCPAGVPQMILLRWREAAQSMVTNIPDRRAGLAEEAAMNERFVGVDLRPSLALGDREPAATDGANISRSEYHRPPPGLPPLSLLPPNLHDLLADGQLVGMGYGSREVLLVLFYMHIHHTSGVQERTVADLLEDVSSSLGTKAAAALDREAFRHAIRLLCRWRLLRVVEAHSQLLEICGSDARLREFLLTVLSKQPAWCEAELGLDAREIMRFRSLL</sequence>
<evidence type="ECO:0000313" key="3">
    <source>
        <dbReference type="EMBL" id="TPP53261.1"/>
    </source>
</evidence>
<feature type="compositionally biased region" description="Low complexity" evidence="2">
    <location>
        <begin position="95"/>
        <end position="113"/>
    </location>
</feature>
<organism evidence="3 4">
    <name type="scientific">Leishmania donovani</name>
    <dbReference type="NCBI Taxonomy" id="5661"/>
    <lineage>
        <taxon>Eukaryota</taxon>
        <taxon>Discoba</taxon>
        <taxon>Euglenozoa</taxon>
        <taxon>Kinetoplastea</taxon>
        <taxon>Metakinetoplastina</taxon>
        <taxon>Trypanosomatida</taxon>
        <taxon>Trypanosomatidae</taxon>
        <taxon>Leishmaniinae</taxon>
        <taxon>Leishmania</taxon>
    </lineage>
</organism>
<feature type="region of interest" description="Disordered" evidence="2">
    <location>
        <begin position="1"/>
        <end position="122"/>
    </location>
</feature>
<comment type="caution">
    <text evidence="3">The sequence shown here is derived from an EMBL/GenBank/DDBJ whole genome shotgun (WGS) entry which is preliminary data.</text>
</comment>
<evidence type="ECO:0000256" key="1">
    <source>
        <dbReference type="SAM" id="Coils"/>
    </source>
</evidence>